<proteinExistence type="inferred from homology"/>
<comment type="caution">
    <text evidence="10">The sequence shown here is derived from an EMBL/GenBank/DDBJ whole genome shotgun (WGS) entry which is preliminary data.</text>
</comment>
<feature type="transmembrane region" description="Helical" evidence="8">
    <location>
        <begin position="296"/>
        <end position="322"/>
    </location>
</feature>
<feature type="transmembrane region" description="Helical" evidence="8">
    <location>
        <begin position="683"/>
        <end position="702"/>
    </location>
</feature>
<feature type="transmembrane region" description="Helical" evidence="8">
    <location>
        <begin position="544"/>
        <end position="564"/>
    </location>
</feature>
<feature type="transmembrane region" description="Helical" evidence="8">
    <location>
        <begin position="125"/>
        <end position="145"/>
    </location>
</feature>
<evidence type="ECO:0000256" key="4">
    <source>
        <dbReference type="ARBA" id="ARBA00022692"/>
    </source>
</evidence>
<feature type="transmembrane region" description="Helical" evidence="8">
    <location>
        <begin position="1202"/>
        <end position="1222"/>
    </location>
</feature>
<evidence type="ECO:0000256" key="5">
    <source>
        <dbReference type="ARBA" id="ARBA00022989"/>
    </source>
</evidence>
<feature type="transmembrane region" description="Helical" evidence="8">
    <location>
        <begin position="1092"/>
        <end position="1113"/>
    </location>
</feature>
<feature type="transmembrane region" description="Helical" evidence="8">
    <location>
        <begin position="1294"/>
        <end position="1315"/>
    </location>
</feature>
<evidence type="ECO:0000313" key="10">
    <source>
        <dbReference type="EMBL" id="KAG5413482.1"/>
    </source>
</evidence>
<feature type="transmembrane region" description="Helical" evidence="8">
    <location>
        <begin position="438"/>
        <end position="459"/>
    </location>
</feature>
<gene>
    <name evidence="10" type="primary">A01p012370.1_BraROA</name>
    <name evidence="10" type="ORF">IGI04_001049</name>
</gene>
<feature type="transmembrane region" description="Helical" evidence="8">
    <location>
        <begin position="52"/>
        <end position="72"/>
    </location>
</feature>
<feature type="transmembrane region" description="Helical" evidence="8">
    <location>
        <begin position="608"/>
        <end position="630"/>
    </location>
</feature>
<feature type="transmembrane region" description="Helical" evidence="8">
    <location>
        <begin position="236"/>
        <end position="258"/>
    </location>
</feature>
<evidence type="ECO:0000256" key="9">
    <source>
        <dbReference type="SAM" id="SignalP"/>
    </source>
</evidence>
<feature type="transmembrane region" description="Helical" evidence="8">
    <location>
        <begin position="802"/>
        <end position="819"/>
    </location>
</feature>
<feature type="transmembrane region" description="Helical" evidence="8">
    <location>
        <begin position="925"/>
        <end position="947"/>
    </location>
</feature>
<dbReference type="Pfam" id="PF02535">
    <property type="entry name" value="Zip"/>
    <property type="match status" value="4"/>
</dbReference>
<comment type="similarity">
    <text evidence="2 8">Belongs to the ZIP transporter (TC 2.A.5) family.</text>
</comment>
<feature type="transmembrane region" description="Helical" evidence="8">
    <location>
        <begin position="1060"/>
        <end position="1080"/>
    </location>
</feature>
<keyword evidence="7 8" id="KW-0472">Membrane</keyword>
<dbReference type="PANTHER" id="PTHR11040:SF183">
    <property type="entry name" value="FE(2+) TRANSPORT PROTEIN 1"/>
    <property type="match status" value="1"/>
</dbReference>
<feature type="transmembrane region" description="Helical" evidence="8">
    <location>
        <begin position="360"/>
        <end position="379"/>
    </location>
</feature>
<feature type="transmembrane region" description="Helical" evidence="8">
    <location>
        <begin position="1336"/>
        <end position="1355"/>
    </location>
</feature>
<feature type="transmembrane region" description="Helical" evidence="8">
    <location>
        <begin position="893"/>
        <end position="913"/>
    </location>
</feature>
<feature type="transmembrane region" description="Helical" evidence="8">
    <location>
        <begin position="1234"/>
        <end position="1254"/>
    </location>
</feature>
<feature type="transmembrane region" description="Helical" evidence="8">
    <location>
        <begin position="861"/>
        <end position="881"/>
    </location>
</feature>
<feature type="transmembrane region" description="Helical" evidence="8">
    <location>
        <begin position="406"/>
        <end position="426"/>
    </location>
</feature>
<feature type="chain" id="PRO_5047165947" evidence="9">
    <location>
        <begin position="26"/>
        <end position="1356"/>
    </location>
</feature>
<feature type="transmembrane region" description="Helical" evidence="8">
    <location>
        <begin position="761"/>
        <end position="782"/>
    </location>
</feature>
<evidence type="ECO:0000256" key="3">
    <source>
        <dbReference type="ARBA" id="ARBA00022448"/>
    </source>
</evidence>
<reference evidence="10 11" key="1">
    <citation type="submission" date="2021-03" db="EMBL/GenBank/DDBJ databases">
        <authorList>
            <person name="King G.J."/>
            <person name="Bancroft I."/>
            <person name="Baten A."/>
            <person name="Bloomfield J."/>
            <person name="Borpatragohain P."/>
            <person name="He Z."/>
            <person name="Irish N."/>
            <person name="Irwin J."/>
            <person name="Liu K."/>
            <person name="Mauleon R.P."/>
            <person name="Moore J."/>
            <person name="Morris R."/>
            <person name="Ostergaard L."/>
            <person name="Wang B."/>
            <person name="Wells R."/>
        </authorList>
    </citation>
    <scope>NUCLEOTIDE SEQUENCE [LARGE SCALE GENOMIC DNA]</scope>
    <source>
        <strain evidence="10">R-o-18</strain>
        <tissue evidence="10">Leaf</tissue>
    </source>
</reference>
<organism evidence="10 11">
    <name type="scientific">Brassica rapa subsp. trilocularis</name>
    <dbReference type="NCBI Taxonomy" id="1813537"/>
    <lineage>
        <taxon>Eukaryota</taxon>
        <taxon>Viridiplantae</taxon>
        <taxon>Streptophyta</taxon>
        <taxon>Embryophyta</taxon>
        <taxon>Tracheophyta</taxon>
        <taxon>Spermatophyta</taxon>
        <taxon>Magnoliopsida</taxon>
        <taxon>eudicotyledons</taxon>
        <taxon>Gunneridae</taxon>
        <taxon>Pentapetalae</taxon>
        <taxon>rosids</taxon>
        <taxon>malvids</taxon>
        <taxon>Brassicales</taxon>
        <taxon>Brassicaceae</taxon>
        <taxon>Brassiceae</taxon>
        <taxon>Brassica</taxon>
    </lineage>
</organism>
<evidence type="ECO:0000256" key="2">
    <source>
        <dbReference type="ARBA" id="ARBA00006939"/>
    </source>
</evidence>
<keyword evidence="11" id="KW-1185">Reference proteome</keyword>
<feature type="transmembrane region" description="Helical" evidence="8">
    <location>
        <begin position="204"/>
        <end position="224"/>
    </location>
</feature>
<feature type="transmembrane region" description="Helical" evidence="8">
    <location>
        <begin position="953"/>
        <end position="979"/>
    </location>
</feature>
<protein>
    <submittedName>
        <fullName evidence="10">Uncharacterized protein</fullName>
    </submittedName>
</protein>
<evidence type="ECO:0000256" key="7">
    <source>
        <dbReference type="ARBA" id="ARBA00023136"/>
    </source>
</evidence>
<keyword evidence="5 8" id="KW-1133">Transmembrane helix</keyword>
<dbReference type="InterPro" id="IPR003689">
    <property type="entry name" value="ZIP"/>
</dbReference>
<feature type="transmembrane region" description="Helical" evidence="8">
    <location>
        <begin position="84"/>
        <end position="105"/>
    </location>
</feature>
<evidence type="ECO:0000256" key="6">
    <source>
        <dbReference type="ARBA" id="ARBA00023065"/>
    </source>
</evidence>
<keyword evidence="9" id="KW-0732">Signal</keyword>
<dbReference type="Proteomes" id="UP000823674">
    <property type="component" value="Chromosome A01"/>
</dbReference>
<evidence type="ECO:0000313" key="11">
    <source>
        <dbReference type="Proteomes" id="UP000823674"/>
    </source>
</evidence>
<name>A0ABQ7NRK4_BRACM</name>
<feature type="transmembrane region" description="Helical" evidence="8">
    <location>
        <begin position="729"/>
        <end position="749"/>
    </location>
</feature>
<feature type="transmembrane region" description="Helical" evidence="8">
    <location>
        <begin position="1133"/>
        <end position="1150"/>
    </location>
</feature>
<feature type="transmembrane region" description="Helical" evidence="8">
    <location>
        <begin position="636"/>
        <end position="662"/>
    </location>
</feature>
<feature type="transmembrane region" description="Helical" evidence="8">
    <location>
        <begin position="1014"/>
        <end position="1033"/>
    </location>
</feature>
<keyword evidence="4 8" id="KW-0812">Transmembrane</keyword>
<keyword evidence="3 8" id="KW-0813">Transport</keyword>
<comment type="subcellular location">
    <subcellularLocation>
        <location evidence="1 8">Membrane</location>
        <topology evidence="1 8">Multi-pass membrane protein</topology>
    </subcellularLocation>
</comment>
<dbReference type="PANTHER" id="PTHR11040">
    <property type="entry name" value="ZINC/IRON TRANSPORTER"/>
    <property type="match status" value="1"/>
</dbReference>
<feature type="signal peptide" evidence="9">
    <location>
        <begin position="1"/>
        <end position="25"/>
    </location>
</feature>
<keyword evidence="6 8" id="KW-0406">Ion transport</keyword>
<feature type="transmembrane region" description="Helical" evidence="8">
    <location>
        <begin position="479"/>
        <end position="496"/>
    </location>
</feature>
<evidence type="ECO:0000256" key="8">
    <source>
        <dbReference type="RuleBase" id="RU362088"/>
    </source>
</evidence>
<evidence type="ECO:0000256" key="1">
    <source>
        <dbReference type="ARBA" id="ARBA00004141"/>
    </source>
</evidence>
<dbReference type="InterPro" id="IPR004698">
    <property type="entry name" value="Zn/Fe_permease_fun/pln"/>
</dbReference>
<dbReference type="NCBIfam" id="TIGR00820">
    <property type="entry name" value="zip"/>
    <property type="match status" value="4"/>
</dbReference>
<dbReference type="EMBL" id="JADBGQ010000001">
    <property type="protein sequence ID" value="KAG5413482.1"/>
    <property type="molecule type" value="Genomic_DNA"/>
</dbReference>
<feature type="transmembrane region" description="Helical" evidence="8">
    <location>
        <begin position="1266"/>
        <end position="1288"/>
    </location>
</feature>
<feature type="transmembrane region" description="Helical" evidence="8">
    <location>
        <begin position="270"/>
        <end position="290"/>
    </location>
</feature>
<comment type="caution">
    <text evidence="8">Lacks conserved residue(s) required for the propagation of feature annotation.</text>
</comment>
<sequence length="1356" mass="144079">MATTKLVMKLVYILLIIFTFTVSPAISTAPESCDSGSDNPCIDKAKALPLKIIAIVAILTTSLIGVMAPLFSRYISFIRPDGNGFMIIKCFSSGIILGTGFMHVLPGSFEMLSSKCLSDDPWHKFPFAGFVAMLSGLVTLAIDSITTSLYTVKNAVGPVPDEYGIDQEKAIHIVGNNHSHGHGVVLATTKDDGPSDPQLLRYRIIAMVLELGILFHSVVIGLSLGATNNGCTIKGLIIALCFHHLFEGMGLGGCILQADFANVKKFLMSFFFAGTTPCAIFLGIALSSIYRDNSPTALITIGLLNACSAGMLIYMALVDLLATEFMGSMLQGSIKLQIKCFAAALLGCTIETKMASIPTVLVKTMFLVLIFVSFTISPATSTAPEDCASESANPCVNKTKALPLKIIAIAAILVASMIGVGAPLFSRNVPFLQPDGNIFTIVKCFASGIILGTGFMHVLPDSFEMLSSQCLKENPWHKFPFSGFLAMLSGLITLVIDSMATSIYTRKNAVGIIPHGHGHGPGNDVTLPTKDGDSADAQLLRYRVIAMVLELGIIVHSVVIGLSLGATSDTCTIKGLIAALCFHQMFEGMGLGGCILQAEYTNLNKFLMAFFFAITTPFGIALGIALSTIYRDNSPSALITVGLLNACSAGLLIYMALVDLLAAEFMGPKLQEKEEKMASTSTLLMKTIFILLIFVSFTISPATSTAPEHCGSESANSCINKAKALPLKIVAIATILVASMIGVGAPLFSSNVPFLQPDGNIFIIVKCFASGIILGTGFMHVLPDSFEMLSSQCLEENPWHKFPFSGFLAMLSSLITLFIDSMATSIYASNNADGVVPYGPVNGVTLPTKVDYSAQLLRYRVIAMVLELGIIVHSVVIGLSLGATNDICTIKSLITALCFHQMFEGIGLGGCILQAEYTKLSKFLMAFFFAITTPFGIALGIALSTIYRNNSHSALITVGLLNACSSGLLIYMALVDLLAADFMGPKLQGSVKMQIKCFVAALLGCEKMASTSTLLMKTILIVLIFVSFTISPATSTVPEECASESAHPCVNKAKALPLKIIAIATILVASMVGVGAPLFSRSVPFLRPDGDIFTVVKCFASGIILGTGFMHVLPDSFDMLSSKCLEENPWHKFPFTGFLAMLSGLITLAIDSMATSLYTSKNAVGIVPHGHGHGHGHGPANDVTFPTKDNDSETAQLLRYRVIAMVLELGIIVHSVVIGLSLGATNDTCTIKGLIAALCFHQMFEGMGLGGCILQAEYTNLKKFVMAFFFAVTTPFGIALGIALSTVYRENSPNALITVGLLNACSAGLLIYMALVDLLAAEFMGPKLQGSIKMQFKCFAAALLGCGGMSILAKWA</sequence>
<accession>A0ABQ7NRK4</accession>